<dbReference type="NCBIfam" id="TIGR00238">
    <property type="entry name" value="KamA family radical SAM protein"/>
    <property type="match status" value="1"/>
</dbReference>
<feature type="compositionally biased region" description="Low complexity" evidence="15">
    <location>
        <begin position="440"/>
        <end position="454"/>
    </location>
</feature>
<evidence type="ECO:0000313" key="17">
    <source>
        <dbReference type="EMBL" id="TQE93464.1"/>
    </source>
</evidence>
<comment type="caution">
    <text evidence="17">The sequence shown here is derived from an EMBL/GenBank/DDBJ whole genome shotgun (WGS) entry which is preliminary data.</text>
</comment>
<name>A0A540V9P0_9CHLR</name>
<dbReference type="SFLD" id="SFLDG01070">
    <property type="entry name" value="PLP-dependent"/>
    <property type="match status" value="1"/>
</dbReference>
<accession>A0A540V9P0</accession>
<feature type="domain" description="Radical SAM core" evidence="16">
    <location>
        <begin position="123"/>
        <end position="337"/>
    </location>
</feature>
<evidence type="ECO:0000256" key="12">
    <source>
        <dbReference type="ARBA" id="ARBA00023014"/>
    </source>
</evidence>
<keyword evidence="10 14" id="KW-0663">Pyridoxal phosphate</keyword>
<dbReference type="CDD" id="cd01335">
    <property type="entry name" value="Radical_SAM"/>
    <property type="match status" value="1"/>
</dbReference>
<keyword evidence="12" id="KW-0411">Iron-sulfur</keyword>
<dbReference type="NCBIfam" id="TIGR03820">
    <property type="entry name" value="lys_2_3_AblA"/>
    <property type="match status" value="1"/>
</dbReference>
<evidence type="ECO:0000256" key="5">
    <source>
        <dbReference type="ARBA" id="ARBA00012144"/>
    </source>
</evidence>
<evidence type="ECO:0000256" key="1">
    <source>
        <dbReference type="ARBA" id="ARBA00000911"/>
    </source>
</evidence>
<comment type="cofactor">
    <cofactor evidence="3">
        <name>[4Fe-4S] cluster</name>
        <dbReference type="ChEBI" id="CHEBI:49883"/>
    </cofactor>
</comment>
<dbReference type="Pfam" id="PF12544">
    <property type="entry name" value="LAM_C"/>
    <property type="match status" value="1"/>
</dbReference>
<evidence type="ECO:0000256" key="7">
    <source>
        <dbReference type="ARBA" id="ARBA00022485"/>
    </source>
</evidence>
<dbReference type="EC" id="5.4.3.2" evidence="5"/>
<evidence type="ECO:0000256" key="8">
    <source>
        <dbReference type="ARBA" id="ARBA00022691"/>
    </source>
</evidence>
<feature type="region of interest" description="Disordered" evidence="15">
    <location>
        <begin position="440"/>
        <end position="473"/>
    </location>
</feature>
<dbReference type="SFLD" id="SFLDF00283">
    <property type="entry name" value="L-lysine_2_3-aminomutase_(LAM"/>
    <property type="match status" value="1"/>
</dbReference>
<comment type="similarity">
    <text evidence="4">Belongs to the radical SAM superfamily. KamA family.</text>
</comment>
<evidence type="ECO:0000256" key="14">
    <source>
        <dbReference type="PIRSR" id="PIRSR603739-50"/>
    </source>
</evidence>
<dbReference type="InterPro" id="IPR007197">
    <property type="entry name" value="rSAM"/>
</dbReference>
<dbReference type="InParanoid" id="A0A540V9P0"/>
<dbReference type="Gene3D" id="6.20.120.40">
    <property type="match status" value="1"/>
</dbReference>
<dbReference type="GO" id="GO:0051539">
    <property type="term" value="F:4 iron, 4 sulfur cluster binding"/>
    <property type="evidence" value="ECO:0007669"/>
    <property type="project" value="UniProtKB-KW"/>
</dbReference>
<feature type="modified residue" description="N6-(pyridoxal phosphate)lysine" evidence="14">
    <location>
        <position position="349"/>
    </location>
</feature>
<dbReference type="SUPFAM" id="SSF102114">
    <property type="entry name" value="Radical SAM enzymes"/>
    <property type="match status" value="1"/>
</dbReference>
<dbReference type="PANTHER" id="PTHR30538">
    <property type="entry name" value="LYSINE 2,3-AMINOMUTASE-RELATED"/>
    <property type="match status" value="1"/>
</dbReference>
<dbReference type="OrthoDB" id="9768064at2"/>
<evidence type="ECO:0000256" key="3">
    <source>
        <dbReference type="ARBA" id="ARBA00001966"/>
    </source>
</evidence>
<keyword evidence="8" id="KW-0949">S-adenosyl-L-methionine</keyword>
<dbReference type="GO" id="GO:0046872">
    <property type="term" value="F:metal ion binding"/>
    <property type="evidence" value="ECO:0007669"/>
    <property type="project" value="UniProtKB-KW"/>
</dbReference>
<dbReference type="SFLD" id="SFLDS00029">
    <property type="entry name" value="Radical_SAM"/>
    <property type="match status" value="1"/>
</dbReference>
<comment type="cofactor">
    <cofactor evidence="2 14">
        <name>pyridoxal 5'-phosphate</name>
        <dbReference type="ChEBI" id="CHEBI:597326"/>
    </cofactor>
</comment>
<evidence type="ECO:0000256" key="11">
    <source>
        <dbReference type="ARBA" id="ARBA00023004"/>
    </source>
</evidence>
<dbReference type="FunCoup" id="A0A540V9P0">
    <property type="interactions" value="73"/>
</dbReference>
<dbReference type="PROSITE" id="PS51918">
    <property type="entry name" value="RADICAL_SAM"/>
    <property type="match status" value="1"/>
</dbReference>
<keyword evidence="18" id="KW-1185">Reference proteome</keyword>
<dbReference type="Proteomes" id="UP000317371">
    <property type="component" value="Unassembled WGS sequence"/>
</dbReference>
<feature type="region of interest" description="Disordered" evidence="15">
    <location>
        <begin position="1"/>
        <end position="23"/>
    </location>
</feature>
<organism evidence="17 18">
    <name type="scientific">Litorilinea aerophila</name>
    <dbReference type="NCBI Taxonomy" id="1204385"/>
    <lineage>
        <taxon>Bacteria</taxon>
        <taxon>Bacillati</taxon>
        <taxon>Chloroflexota</taxon>
        <taxon>Caldilineae</taxon>
        <taxon>Caldilineales</taxon>
        <taxon>Caldilineaceae</taxon>
        <taxon>Litorilinea</taxon>
    </lineage>
</organism>
<keyword evidence="13 17" id="KW-0413">Isomerase</keyword>
<reference evidence="17 18" key="1">
    <citation type="submission" date="2019-06" db="EMBL/GenBank/DDBJ databases">
        <title>Genome sequence of Litorilinea aerophila BAA-2444.</title>
        <authorList>
            <person name="Maclea K.S."/>
            <person name="Maurais E.G."/>
            <person name="Iannazzi L.C."/>
        </authorList>
    </citation>
    <scope>NUCLEOTIDE SEQUENCE [LARGE SCALE GENOMIC DNA]</scope>
    <source>
        <strain evidence="17 18">ATCC BAA-2444</strain>
    </source>
</reference>
<dbReference type="RefSeq" id="WP_141612166.1">
    <property type="nucleotide sequence ID" value="NZ_VIGC02000039.1"/>
</dbReference>
<evidence type="ECO:0000256" key="6">
    <source>
        <dbReference type="ARBA" id="ARBA00022363"/>
    </source>
</evidence>
<dbReference type="InterPro" id="IPR025895">
    <property type="entry name" value="LAM_C_dom"/>
</dbReference>
<dbReference type="Pfam" id="PF04055">
    <property type="entry name" value="Radical_SAM"/>
    <property type="match status" value="1"/>
</dbReference>
<proteinExistence type="inferred from homology"/>
<dbReference type="InterPro" id="IPR013785">
    <property type="entry name" value="Aldolase_TIM"/>
</dbReference>
<evidence type="ECO:0000256" key="4">
    <source>
        <dbReference type="ARBA" id="ARBA00008703"/>
    </source>
</evidence>
<keyword evidence="7" id="KW-0004">4Fe-4S</keyword>
<evidence type="ECO:0000256" key="15">
    <source>
        <dbReference type="SAM" id="MobiDB-lite"/>
    </source>
</evidence>
<evidence type="ECO:0000259" key="16">
    <source>
        <dbReference type="PROSITE" id="PS51918"/>
    </source>
</evidence>
<keyword evidence="9" id="KW-0479">Metal-binding</keyword>
<sequence length="473" mass="52669">MQTQHAESQEPPSSGQTPPAPWQDVPLDRWRDWRWQLSHRLNTVEDFARVIRLTPDEMVGLSAPGRFRVDVTPYFASLMDPDDPNCPIRRQIIPTGQELVPFDSEMVDSLNEEGHSPVPGLVHRYPDRVLMLVTTQCASYCRYCTRSRIVGNPAAQFSRRDYDAQIDYIARTPQIRDVLLSGGDPLTIPQAILEDILRRLRAIPHVEIVRIGTRVPCFLPQRITPELVAMLRQYHPLWMNVHFNHPKEITPEVSKALGRLADAGIPLGCQSVLLAGVNDCPNIIKELCHKLVMNRVRPYYLYQCDLVHGAGHFRTPVAVGIEIMEALRGHTSGYAIPTYVIDAPGGGGKIPVMPNYVISQSADRVVVRNYEGFMSAYSQPQHYTRHDPNTCPTCRRYAALHPEEGQEGVAALLSGQRLAIAPEGFTITHQRLTHLTAAGLPAPEAAPPSASLAGGHNGHSQPAPDRQDPVPLW</sequence>
<dbReference type="InterPro" id="IPR003739">
    <property type="entry name" value="Lys_aminomutase/Glu_NH3_mut"/>
</dbReference>
<dbReference type="Gene3D" id="6.10.140.1170">
    <property type="match status" value="1"/>
</dbReference>
<evidence type="ECO:0000256" key="13">
    <source>
        <dbReference type="ARBA" id="ARBA00023235"/>
    </source>
</evidence>
<evidence type="ECO:0000256" key="9">
    <source>
        <dbReference type="ARBA" id="ARBA00022723"/>
    </source>
</evidence>
<dbReference type="AlphaFoldDB" id="A0A540V9P0"/>
<dbReference type="PANTHER" id="PTHR30538:SF1">
    <property type="entry name" value="L-LYSINE 2,3-AMINOMUTASE"/>
    <property type="match status" value="1"/>
</dbReference>
<evidence type="ECO:0000256" key="2">
    <source>
        <dbReference type="ARBA" id="ARBA00001933"/>
    </source>
</evidence>
<comment type="catalytic activity">
    <reaction evidence="1">
        <text>L-lysine = (3S)-3,6-diaminohexanoate</text>
        <dbReference type="Rhea" id="RHEA:19177"/>
        <dbReference type="ChEBI" id="CHEBI:32551"/>
        <dbReference type="ChEBI" id="CHEBI:57434"/>
        <dbReference type="EC" id="5.4.3.2"/>
    </reaction>
</comment>
<feature type="compositionally biased region" description="Polar residues" evidence="15">
    <location>
        <begin position="1"/>
        <end position="17"/>
    </location>
</feature>
<gene>
    <name evidence="17" type="primary">ablA</name>
    <name evidence="17" type="ORF">FKZ61_21175</name>
</gene>
<dbReference type="EMBL" id="VIGC01000039">
    <property type="protein sequence ID" value="TQE93464.1"/>
    <property type="molecule type" value="Genomic_DNA"/>
</dbReference>
<protein>
    <recommendedName>
        <fullName evidence="6">L-lysine 2,3-aminomutase</fullName>
        <ecNumber evidence="5">5.4.3.2</ecNumber>
    </recommendedName>
</protein>
<evidence type="ECO:0000256" key="10">
    <source>
        <dbReference type="ARBA" id="ARBA00022898"/>
    </source>
</evidence>
<dbReference type="GO" id="GO:0050066">
    <property type="term" value="F:L-lysine 2,3-aminomutase activity"/>
    <property type="evidence" value="ECO:0007669"/>
    <property type="project" value="UniProtKB-EC"/>
</dbReference>
<dbReference type="InterPro" id="IPR058240">
    <property type="entry name" value="rSAM_sf"/>
</dbReference>
<evidence type="ECO:0000313" key="18">
    <source>
        <dbReference type="Proteomes" id="UP000317371"/>
    </source>
</evidence>
<dbReference type="InterPro" id="IPR022459">
    <property type="entry name" value="Lysine_aminomutase"/>
</dbReference>
<dbReference type="Gene3D" id="3.20.20.70">
    <property type="entry name" value="Aldolase class I"/>
    <property type="match status" value="1"/>
</dbReference>
<keyword evidence="11" id="KW-0408">Iron</keyword>